<dbReference type="Proteomes" id="UP001597340">
    <property type="component" value="Unassembled WGS sequence"/>
</dbReference>
<feature type="transmembrane region" description="Helical" evidence="1">
    <location>
        <begin position="37"/>
        <end position="55"/>
    </location>
</feature>
<gene>
    <name evidence="2" type="ORF">ACFQ5D_20585</name>
</gene>
<reference evidence="3" key="1">
    <citation type="journal article" date="2019" name="Int. J. Syst. Evol. Microbiol.">
        <title>The Global Catalogue of Microorganisms (GCM) 10K type strain sequencing project: providing services to taxonomists for standard genome sequencing and annotation.</title>
        <authorList>
            <consortium name="The Broad Institute Genomics Platform"/>
            <consortium name="The Broad Institute Genome Sequencing Center for Infectious Disease"/>
            <person name="Wu L."/>
            <person name="Ma J."/>
        </authorList>
    </citation>
    <scope>NUCLEOTIDE SEQUENCE [LARGE SCALE GENOMIC DNA]</scope>
    <source>
        <strain evidence="3">CCM 9147</strain>
    </source>
</reference>
<keyword evidence="1" id="KW-0812">Transmembrane</keyword>
<organism evidence="2 3">
    <name type="scientific">Paenibacillus farraposensis</name>
    <dbReference type="NCBI Taxonomy" id="2807095"/>
    <lineage>
        <taxon>Bacteria</taxon>
        <taxon>Bacillati</taxon>
        <taxon>Bacillota</taxon>
        <taxon>Bacilli</taxon>
        <taxon>Bacillales</taxon>
        <taxon>Paenibacillaceae</taxon>
        <taxon>Paenibacillus</taxon>
    </lineage>
</organism>
<comment type="caution">
    <text evidence="2">The sequence shown here is derived from an EMBL/GenBank/DDBJ whole genome shotgun (WGS) entry which is preliminary data.</text>
</comment>
<dbReference type="InterPro" id="IPR025608">
    <property type="entry name" value="TcpE"/>
</dbReference>
<feature type="transmembrane region" description="Helical" evidence="1">
    <location>
        <begin position="61"/>
        <end position="80"/>
    </location>
</feature>
<keyword evidence="3" id="KW-1185">Reference proteome</keyword>
<accession>A0ABW4DGB1</accession>
<name>A0ABW4DGB1_9BACL</name>
<proteinExistence type="predicted"/>
<dbReference type="Pfam" id="PF12648">
    <property type="entry name" value="TcpE"/>
    <property type="match status" value="1"/>
</dbReference>
<protein>
    <submittedName>
        <fullName evidence="2">TcpE family conjugal transfer membrane protein</fullName>
    </submittedName>
</protein>
<evidence type="ECO:0000256" key="1">
    <source>
        <dbReference type="SAM" id="Phobius"/>
    </source>
</evidence>
<evidence type="ECO:0000313" key="3">
    <source>
        <dbReference type="Proteomes" id="UP001597340"/>
    </source>
</evidence>
<dbReference type="EMBL" id="JBHTNZ010000040">
    <property type="protein sequence ID" value="MFD1463700.1"/>
    <property type="molecule type" value="Genomic_DNA"/>
</dbReference>
<dbReference type="RefSeq" id="WP_229523842.1">
    <property type="nucleotide sequence ID" value="NZ_JAFFQR010000042.1"/>
</dbReference>
<keyword evidence="1" id="KW-0472">Membrane</keyword>
<keyword evidence="1" id="KW-1133">Transmembrane helix</keyword>
<sequence>MDKPSEKPRFICQNYSKIWNFDLVLYAVEGKKLIFPLNMRIASIALVCFMVFFFIGKLLPFIPGGYTYVVFPSLLTWFIAKQKLDGKPPHKWLMSMVYFLMRNKVLRRYQKMQYNNHYVYKSKIMYRTHRERM</sequence>
<evidence type="ECO:0000313" key="2">
    <source>
        <dbReference type="EMBL" id="MFD1463700.1"/>
    </source>
</evidence>